<dbReference type="Proteomes" id="UP001458946">
    <property type="component" value="Unassembled WGS sequence"/>
</dbReference>
<evidence type="ECO:0000313" key="2">
    <source>
        <dbReference type="Proteomes" id="UP001458946"/>
    </source>
</evidence>
<keyword evidence="2" id="KW-1185">Reference proteome</keyword>
<dbReference type="RefSeq" id="WP_353540412.1">
    <property type="nucleotide sequence ID" value="NZ_BAABRN010000001.1"/>
</dbReference>
<name>A0ABP9V562_9DEIO</name>
<protein>
    <submittedName>
        <fullName evidence="1">Uncharacterized protein</fullName>
    </submittedName>
</protein>
<evidence type="ECO:0000313" key="1">
    <source>
        <dbReference type="EMBL" id="GAA5500428.1"/>
    </source>
</evidence>
<organism evidence="1 2">
    <name type="scientific">Deinococcus xinjiangensis</name>
    <dbReference type="NCBI Taxonomy" id="457454"/>
    <lineage>
        <taxon>Bacteria</taxon>
        <taxon>Thermotogati</taxon>
        <taxon>Deinococcota</taxon>
        <taxon>Deinococci</taxon>
        <taxon>Deinococcales</taxon>
        <taxon>Deinococcaceae</taxon>
        <taxon>Deinococcus</taxon>
    </lineage>
</organism>
<proteinExistence type="predicted"/>
<gene>
    <name evidence="1" type="ORF">Dxin01_00149</name>
</gene>
<dbReference type="EMBL" id="BAABRN010000001">
    <property type="protein sequence ID" value="GAA5500428.1"/>
    <property type="molecule type" value="Genomic_DNA"/>
</dbReference>
<reference evidence="1 2" key="1">
    <citation type="submission" date="2024-02" db="EMBL/GenBank/DDBJ databases">
        <title>Deinococcus xinjiangensis NBRC 107630.</title>
        <authorList>
            <person name="Ichikawa N."/>
            <person name="Katano-Makiyama Y."/>
            <person name="Hidaka K."/>
        </authorList>
    </citation>
    <scope>NUCLEOTIDE SEQUENCE [LARGE SCALE GENOMIC DNA]</scope>
    <source>
        <strain evidence="1 2">NBRC 107630</strain>
    </source>
</reference>
<accession>A0ABP9V562</accession>
<comment type="caution">
    <text evidence="1">The sequence shown here is derived from an EMBL/GenBank/DDBJ whole genome shotgun (WGS) entry which is preliminary data.</text>
</comment>
<sequence length="76" mass="8520">MNQVPSLGRVVIYTDAQGREFAAIISGVYDGDMELLWADLHVLVPPKVSDTAVMSLEGVEYRPDGRACGWRWPERK</sequence>